<protein>
    <submittedName>
        <fullName evidence="2">Uncharacterized protein</fullName>
    </submittedName>
</protein>
<dbReference type="PANTHER" id="PTHR31284:SF10">
    <property type="entry name" value="ACID PHOSPHATASE-LIKE PROTEIN"/>
    <property type="match status" value="1"/>
</dbReference>
<accession>A0AAV2F464</accession>
<feature type="signal peptide" evidence="1">
    <location>
        <begin position="1"/>
        <end position="24"/>
    </location>
</feature>
<evidence type="ECO:0000313" key="2">
    <source>
        <dbReference type="EMBL" id="CAL1393016.1"/>
    </source>
</evidence>
<dbReference type="Gene3D" id="3.40.50.1000">
    <property type="entry name" value="HAD superfamily/HAD-like"/>
    <property type="match status" value="1"/>
</dbReference>
<feature type="chain" id="PRO_5043460943" evidence="1">
    <location>
        <begin position="25"/>
        <end position="139"/>
    </location>
</feature>
<keyword evidence="1" id="KW-0732">Signal</keyword>
<organism evidence="2 3">
    <name type="scientific">Linum trigynum</name>
    <dbReference type="NCBI Taxonomy" id="586398"/>
    <lineage>
        <taxon>Eukaryota</taxon>
        <taxon>Viridiplantae</taxon>
        <taxon>Streptophyta</taxon>
        <taxon>Embryophyta</taxon>
        <taxon>Tracheophyta</taxon>
        <taxon>Spermatophyta</taxon>
        <taxon>Magnoliopsida</taxon>
        <taxon>eudicotyledons</taxon>
        <taxon>Gunneridae</taxon>
        <taxon>Pentapetalae</taxon>
        <taxon>rosids</taxon>
        <taxon>fabids</taxon>
        <taxon>Malpighiales</taxon>
        <taxon>Linaceae</taxon>
        <taxon>Linum</taxon>
    </lineage>
</organism>
<evidence type="ECO:0000256" key="1">
    <source>
        <dbReference type="SAM" id="SignalP"/>
    </source>
</evidence>
<gene>
    <name evidence="2" type="ORF">LTRI10_LOCUS33619</name>
</gene>
<proteinExistence type="predicted"/>
<dbReference type="EMBL" id="OZ034819">
    <property type="protein sequence ID" value="CAL1393016.1"/>
    <property type="molecule type" value="Genomic_DNA"/>
</dbReference>
<dbReference type="InterPro" id="IPR005519">
    <property type="entry name" value="Acid_phosphat_B-like"/>
</dbReference>
<keyword evidence="3" id="KW-1185">Reference proteome</keyword>
<dbReference type="PANTHER" id="PTHR31284">
    <property type="entry name" value="ACID PHOSPHATASE-LIKE PROTEIN"/>
    <property type="match status" value="1"/>
</dbReference>
<dbReference type="Proteomes" id="UP001497516">
    <property type="component" value="Chromosome 6"/>
</dbReference>
<dbReference type="Pfam" id="PF03767">
    <property type="entry name" value="Acid_phosphat_B"/>
    <property type="match status" value="1"/>
</dbReference>
<dbReference type="AlphaFoldDB" id="A0AAV2F464"/>
<reference evidence="2 3" key="1">
    <citation type="submission" date="2024-04" db="EMBL/GenBank/DDBJ databases">
        <authorList>
            <person name="Fracassetti M."/>
        </authorList>
    </citation>
    <scope>NUCLEOTIDE SEQUENCE [LARGE SCALE GENOMIC DNA]</scope>
</reference>
<evidence type="ECO:0000313" key="3">
    <source>
        <dbReference type="Proteomes" id="UP001497516"/>
    </source>
</evidence>
<sequence>MSIQQSPIPATFILLLLVLGLAVAAQPLIRIPGDCRAHYHNRRRDDQLYCNSWRLSVEANNSVVWTEPPKLCADYIVKYFEGKQYSSDLEVSSILASSPAILSGYLLLPSISTGKDIWWISTMLGAETPWTEDVSSTLW</sequence>
<name>A0AAV2F464_9ROSI</name>
<dbReference type="InterPro" id="IPR023214">
    <property type="entry name" value="HAD_sf"/>
</dbReference>